<keyword evidence="10" id="KW-0472">Membrane</keyword>
<dbReference type="GO" id="GO:0005524">
    <property type="term" value="F:ATP binding"/>
    <property type="evidence" value="ECO:0007669"/>
    <property type="project" value="UniProtKB-UniRule"/>
</dbReference>
<dbReference type="GO" id="GO:0005737">
    <property type="term" value="C:cytoplasm"/>
    <property type="evidence" value="ECO:0007669"/>
    <property type="project" value="UniProtKB-SubCell"/>
</dbReference>
<evidence type="ECO:0000256" key="17">
    <source>
        <dbReference type="SAM" id="MobiDB-lite"/>
    </source>
</evidence>
<comment type="similarity">
    <text evidence="13">Belongs to the protein kinase superfamily. Tyr protein kinase family. Fes/fps subfamily.</text>
</comment>
<feature type="domain" description="SH2" evidence="18">
    <location>
        <begin position="191"/>
        <end position="277"/>
    </location>
</feature>
<feature type="region of interest" description="Disordered" evidence="17">
    <location>
        <begin position="104"/>
        <end position="123"/>
    </location>
</feature>
<dbReference type="OrthoDB" id="346907at2759"/>
<evidence type="ECO:0000256" key="7">
    <source>
        <dbReference type="ARBA" id="ARBA00022777"/>
    </source>
</evidence>
<dbReference type="InterPro" id="IPR050198">
    <property type="entry name" value="Non-receptor_tyrosine_kinases"/>
</dbReference>
<evidence type="ECO:0000256" key="10">
    <source>
        <dbReference type="ARBA" id="ARBA00023136"/>
    </source>
</evidence>
<dbReference type="SMART" id="SM00219">
    <property type="entry name" value="TyrKc"/>
    <property type="match status" value="1"/>
</dbReference>
<dbReference type="InterPro" id="IPR020635">
    <property type="entry name" value="Tyr_kinase_cat_dom"/>
</dbReference>
<dbReference type="CDD" id="cd10361">
    <property type="entry name" value="SH2_Fps_family"/>
    <property type="match status" value="1"/>
</dbReference>
<dbReference type="InterPro" id="IPR000980">
    <property type="entry name" value="SH2"/>
</dbReference>
<dbReference type="Gene3D" id="3.30.505.10">
    <property type="entry name" value="SH2 domain"/>
    <property type="match status" value="1"/>
</dbReference>
<evidence type="ECO:0000256" key="15">
    <source>
        <dbReference type="PROSITE-ProRule" id="PRU10141"/>
    </source>
</evidence>
<comment type="catalytic activity">
    <reaction evidence="12 16">
        <text>L-tyrosyl-[protein] + ATP = O-phospho-L-tyrosyl-[protein] + ADP + H(+)</text>
        <dbReference type="Rhea" id="RHEA:10596"/>
        <dbReference type="Rhea" id="RHEA-COMP:10136"/>
        <dbReference type="Rhea" id="RHEA-COMP:20101"/>
        <dbReference type="ChEBI" id="CHEBI:15378"/>
        <dbReference type="ChEBI" id="CHEBI:30616"/>
        <dbReference type="ChEBI" id="CHEBI:46858"/>
        <dbReference type="ChEBI" id="CHEBI:61978"/>
        <dbReference type="ChEBI" id="CHEBI:456216"/>
        <dbReference type="EC" id="2.7.10.2"/>
    </reaction>
</comment>
<evidence type="ECO:0000256" key="8">
    <source>
        <dbReference type="ARBA" id="ARBA00022840"/>
    </source>
</evidence>
<evidence type="ECO:0000256" key="14">
    <source>
        <dbReference type="PROSITE-ProRule" id="PRU00191"/>
    </source>
</evidence>
<keyword evidence="21" id="KW-1185">Reference proteome</keyword>
<keyword evidence="5 16" id="KW-0808">Transferase</keyword>
<dbReference type="PROSITE" id="PS00107">
    <property type="entry name" value="PROTEIN_KINASE_ATP"/>
    <property type="match status" value="1"/>
</dbReference>
<feature type="binding site" evidence="15">
    <location>
        <position position="322"/>
    </location>
    <ligand>
        <name>ATP</name>
        <dbReference type="ChEBI" id="CHEBI:30616"/>
    </ligand>
</feature>
<evidence type="ECO:0000259" key="18">
    <source>
        <dbReference type="PROSITE" id="PS50001"/>
    </source>
</evidence>
<keyword evidence="3" id="KW-1003">Cell membrane</keyword>
<dbReference type="PROSITE" id="PS50011">
    <property type="entry name" value="PROTEIN_KINASE_DOM"/>
    <property type="match status" value="1"/>
</dbReference>
<dbReference type="InterPro" id="IPR000719">
    <property type="entry name" value="Prot_kinase_dom"/>
</dbReference>
<keyword evidence="6 15" id="KW-0547">Nucleotide-binding</keyword>
<dbReference type="EC" id="2.7.10.2" evidence="16"/>
<dbReference type="GO" id="GO:0004715">
    <property type="term" value="F:non-membrane spanning protein tyrosine kinase activity"/>
    <property type="evidence" value="ECO:0007669"/>
    <property type="project" value="UniProtKB-EC"/>
</dbReference>
<keyword evidence="4" id="KW-0963">Cytoplasm</keyword>
<evidence type="ECO:0000256" key="9">
    <source>
        <dbReference type="ARBA" id="ARBA00022999"/>
    </source>
</evidence>
<organism evidence="20 21">
    <name type="scientific">Diploscapter pachys</name>
    <dbReference type="NCBI Taxonomy" id="2018661"/>
    <lineage>
        <taxon>Eukaryota</taxon>
        <taxon>Metazoa</taxon>
        <taxon>Ecdysozoa</taxon>
        <taxon>Nematoda</taxon>
        <taxon>Chromadorea</taxon>
        <taxon>Rhabditida</taxon>
        <taxon>Rhabditina</taxon>
        <taxon>Rhabditomorpha</taxon>
        <taxon>Rhabditoidea</taxon>
        <taxon>Rhabditidae</taxon>
        <taxon>Diploscapter</taxon>
    </lineage>
</organism>
<dbReference type="Proteomes" id="UP000218231">
    <property type="component" value="Unassembled WGS sequence"/>
</dbReference>
<name>A0A2A2LU35_9BILA</name>
<gene>
    <name evidence="20" type="ORF">WR25_16705</name>
</gene>
<accession>A0A2A2LU35</accession>
<keyword evidence="7 16" id="KW-0418">Kinase</keyword>
<feature type="region of interest" description="Disordered" evidence="17">
    <location>
        <begin position="1"/>
        <end position="37"/>
    </location>
</feature>
<dbReference type="FunFam" id="3.30.200.20:FF:000194">
    <property type="entry name" value="protein-tyrosine kinase 2-beta isoform X1"/>
    <property type="match status" value="1"/>
</dbReference>
<keyword evidence="8 15" id="KW-0067">ATP-binding</keyword>
<evidence type="ECO:0000256" key="4">
    <source>
        <dbReference type="ARBA" id="ARBA00022490"/>
    </source>
</evidence>
<feature type="compositionally biased region" description="Polar residues" evidence="17">
    <location>
        <begin position="108"/>
        <end position="117"/>
    </location>
</feature>
<dbReference type="PROSITE" id="PS50001">
    <property type="entry name" value="SH2"/>
    <property type="match status" value="1"/>
</dbReference>
<feature type="domain" description="Protein kinase" evidence="19">
    <location>
        <begin position="289"/>
        <end position="411"/>
    </location>
</feature>
<evidence type="ECO:0000256" key="3">
    <source>
        <dbReference type="ARBA" id="ARBA00022475"/>
    </source>
</evidence>
<dbReference type="InterPro" id="IPR017441">
    <property type="entry name" value="Protein_kinase_ATP_BS"/>
</dbReference>
<reference evidence="20 21" key="1">
    <citation type="journal article" date="2017" name="Curr. Biol.">
        <title>Genome architecture and evolution of a unichromosomal asexual nematode.</title>
        <authorList>
            <person name="Fradin H."/>
            <person name="Zegar C."/>
            <person name="Gutwein M."/>
            <person name="Lucas J."/>
            <person name="Kovtun M."/>
            <person name="Corcoran D."/>
            <person name="Baugh L.R."/>
            <person name="Kiontke K."/>
            <person name="Gunsalus K."/>
            <person name="Fitch D.H."/>
            <person name="Piano F."/>
        </authorList>
    </citation>
    <scope>NUCLEOTIDE SEQUENCE [LARGE SCALE GENOMIC DNA]</scope>
    <source>
        <strain evidence="20">PF1309</strain>
    </source>
</reference>
<dbReference type="GO" id="GO:0005886">
    <property type="term" value="C:plasma membrane"/>
    <property type="evidence" value="ECO:0007669"/>
    <property type="project" value="UniProtKB-SubCell"/>
</dbReference>
<dbReference type="InterPro" id="IPR001245">
    <property type="entry name" value="Ser-Thr/Tyr_kinase_cat_dom"/>
</dbReference>
<dbReference type="AlphaFoldDB" id="A0A2A2LU35"/>
<evidence type="ECO:0000256" key="2">
    <source>
        <dbReference type="ARBA" id="ARBA00004496"/>
    </source>
</evidence>
<evidence type="ECO:0000256" key="11">
    <source>
        <dbReference type="ARBA" id="ARBA00023137"/>
    </source>
</evidence>
<dbReference type="EMBL" id="LIAE01006434">
    <property type="protein sequence ID" value="PAV89689.1"/>
    <property type="molecule type" value="Genomic_DNA"/>
</dbReference>
<evidence type="ECO:0000256" key="12">
    <source>
        <dbReference type="ARBA" id="ARBA00051245"/>
    </source>
</evidence>
<feature type="compositionally biased region" description="Polar residues" evidence="17">
    <location>
        <begin position="1"/>
        <end position="20"/>
    </location>
</feature>
<keyword evidence="11 16" id="KW-0829">Tyrosine-protein kinase</keyword>
<dbReference type="PANTHER" id="PTHR24418">
    <property type="entry name" value="TYROSINE-PROTEIN KINASE"/>
    <property type="match status" value="1"/>
</dbReference>
<protein>
    <recommendedName>
        <fullName evidence="16">Tyrosine-protein kinase</fullName>
        <ecNumber evidence="16">2.7.10.2</ecNumber>
    </recommendedName>
</protein>
<evidence type="ECO:0000256" key="1">
    <source>
        <dbReference type="ARBA" id="ARBA00004202"/>
    </source>
</evidence>
<sequence length="411" mass="45910">MNVDSLQSMIPLTQKSSSRLGRSPPPDKPTALLEPASHLPTARTLTWEFRNVNAAVIDCTQKTLNGEANMPVGVPNEYNPVTGETNDFSQPANKATVTTAALQVEPVEQSNSSQQKSLKAADEKNPVRLDVFTNSASSALSTLEHAQPKQEGLAHSKDAARLHTVKKNFINLKRVTSYNGANGAALEDEPYYHGYMAREETERLVQKNGEFLVRKTETAVVTVLYNGKPQHLQIHETHNRLVWLNDYCFSNVPDLIRFHIKTQKPVYRQGTKLGVWVNREQWELYHEQVNVTTKLGNGEFGEVFKGTLTLGPFTKPVEVAIKTLKGRGMSADDRVTFLREANVMLKLTHKNVIKLYGVATQKEPIMIVMELASEGSLISRLRATPKKGLDTKRKYCKQIANGMAYLEKQQA</sequence>
<evidence type="ECO:0000256" key="13">
    <source>
        <dbReference type="ARBA" id="ARBA00061333"/>
    </source>
</evidence>
<comment type="caution">
    <text evidence="20">The sequence shown here is derived from an EMBL/GenBank/DDBJ whole genome shotgun (WGS) entry which is preliminary data.</text>
</comment>
<dbReference type="InterPro" id="IPR036860">
    <property type="entry name" value="SH2_dom_sf"/>
</dbReference>
<dbReference type="Pfam" id="PF00017">
    <property type="entry name" value="SH2"/>
    <property type="match status" value="1"/>
</dbReference>
<evidence type="ECO:0000259" key="19">
    <source>
        <dbReference type="PROSITE" id="PS50011"/>
    </source>
</evidence>
<evidence type="ECO:0000256" key="5">
    <source>
        <dbReference type="ARBA" id="ARBA00022679"/>
    </source>
</evidence>
<evidence type="ECO:0000313" key="21">
    <source>
        <dbReference type="Proteomes" id="UP000218231"/>
    </source>
</evidence>
<comment type="subcellular location">
    <subcellularLocation>
        <location evidence="1">Cell membrane</location>
        <topology evidence="1">Peripheral membrane protein</topology>
    </subcellularLocation>
    <subcellularLocation>
        <location evidence="2">Cytoplasm</location>
    </subcellularLocation>
</comment>
<dbReference type="Pfam" id="PF07714">
    <property type="entry name" value="PK_Tyr_Ser-Thr"/>
    <property type="match status" value="1"/>
</dbReference>
<dbReference type="InterPro" id="IPR035849">
    <property type="entry name" value="Fes/Fps/Fer_SH2"/>
</dbReference>
<dbReference type="SUPFAM" id="SSF56112">
    <property type="entry name" value="Protein kinase-like (PK-like)"/>
    <property type="match status" value="1"/>
</dbReference>
<evidence type="ECO:0000256" key="16">
    <source>
        <dbReference type="RuleBase" id="RU362096"/>
    </source>
</evidence>
<evidence type="ECO:0000313" key="20">
    <source>
        <dbReference type="EMBL" id="PAV89689.1"/>
    </source>
</evidence>
<keyword evidence="9 14" id="KW-0727">SH2 domain</keyword>
<dbReference type="SMART" id="SM00252">
    <property type="entry name" value="SH2"/>
    <property type="match status" value="1"/>
</dbReference>
<dbReference type="SUPFAM" id="SSF55550">
    <property type="entry name" value="SH2 domain"/>
    <property type="match status" value="1"/>
</dbReference>
<dbReference type="InterPro" id="IPR011009">
    <property type="entry name" value="Kinase-like_dom_sf"/>
</dbReference>
<evidence type="ECO:0000256" key="6">
    <source>
        <dbReference type="ARBA" id="ARBA00022741"/>
    </source>
</evidence>
<dbReference type="Gene3D" id="3.30.200.20">
    <property type="entry name" value="Phosphorylase Kinase, domain 1"/>
    <property type="match status" value="1"/>
</dbReference>
<proteinExistence type="inferred from homology"/>
<dbReference type="STRING" id="2018661.A0A2A2LU35"/>